<evidence type="ECO:0000259" key="1">
    <source>
        <dbReference type="Pfam" id="PF21399"/>
    </source>
</evidence>
<dbReference type="AlphaFoldDB" id="A0A5C3KEH3"/>
<protein>
    <recommendedName>
        <fullName evidence="1">Telomerase reverse transcriptase C-terminal extension domain-containing protein</fullName>
    </recommendedName>
</protein>
<name>A0A5C3KEH3_COPMA</name>
<dbReference type="EMBL" id="ML210429">
    <property type="protein sequence ID" value="TFK18115.1"/>
    <property type="molecule type" value="Genomic_DNA"/>
</dbReference>
<feature type="domain" description="Telomerase reverse transcriptase C-terminal extension" evidence="1">
    <location>
        <begin position="13"/>
        <end position="86"/>
    </location>
</feature>
<dbReference type="Proteomes" id="UP000307440">
    <property type="component" value="Unassembled WGS sequence"/>
</dbReference>
<evidence type="ECO:0000313" key="2">
    <source>
        <dbReference type="EMBL" id="TFK18115.1"/>
    </source>
</evidence>
<keyword evidence="3" id="KW-1185">Reference proteome</keyword>
<dbReference type="Pfam" id="PF21399">
    <property type="entry name" value="TERT_C"/>
    <property type="match status" value="1"/>
</dbReference>
<sequence length="118" mass="13744">MKMNEYIREGGLKVKGNPAFLFKTIQNTIEFSYSSIISQASRKTKNNRNQVSWSPKKLAVLWLGSHAFHHVLSKKPREYAAILRTLDKNLCRFSNRAYKKRFKRLVKEGQSAFNHTNV</sequence>
<dbReference type="Gene3D" id="1.10.357.90">
    <property type="match status" value="1"/>
</dbReference>
<evidence type="ECO:0000313" key="3">
    <source>
        <dbReference type="Proteomes" id="UP000307440"/>
    </source>
</evidence>
<dbReference type="OrthoDB" id="289721at2759"/>
<dbReference type="STRING" id="230819.A0A5C3KEH3"/>
<accession>A0A5C3KEH3</accession>
<organism evidence="2 3">
    <name type="scientific">Coprinopsis marcescibilis</name>
    <name type="common">Agaric fungus</name>
    <name type="synonym">Psathyrella marcescibilis</name>
    <dbReference type="NCBI Taxonomy" id="230819"/>
    <lineage>
        <taxon>Eukaryota</taxon>
        <taxon>Fungi</taxon>
        <taxon>Dikarya</taxon>
        <taxon>Basidiomycota</taxon>
        <taxon>Agaricomycotina</taxon>
        <taxon>Agaricomycetes</taxon>
        <taxon>Agaricomycetidae</taxon>
        <taxon>Agaricales</taxon>
        <taxon>Agaricineae</taxon>
        <taxon>Psathyrellaceae</taxon>
        <taxon>Coprinopsis</taxon>
    </lineage>
</organism>
<gene>
    <name evidence="2" type="ORF">FA15DRAFT_603874</name>
</gene>
<dbReference type="InterPro" id="IPR049139">
    <property type="entry name" value="TERT_C"/>
</dbReference>
<proteinExistence type="predicted"/>
<reference evidence="2 3" key="1">
    <citation type="journal article" date="2019" name="Nat. Ecol. Evol.">
        <title>Megaphylogeny resolves global patterns of mushroom evolution.</title>
        <authorList>
            <person name="Varga T."/>
            <person name="Krizsan K."/>
            <person name="Foldi C."/>
            <person name="Dima B."/>
            <person name="Sanchez-Garcia M."/>
            <person name="Sanchez-Ramirez S."/>
            <person name="Szollosi G.J."/>
            <person name="Szarkandi J.G."/>
            <person name="Papp V."/>
            <person name="Albert L."/>
            <person name="Andreopoulos W."/>
            <person name="Angelini C."/>
            <person name="Antonin V."/>
            <person name="Barry K.W."/>
            <person name="Bougher N.L."/>
            <person name="Buchanan P."/>
            <person name="Buyck B."/>
            <person name="Bense V."/>
            <person name="Catcheside P."/>
            <person name="Chovatia M."/>
            <person name="Cooper J."/>
            <person name="Damon W."/>
            <person name="Desjardin D."/>
            <person name="Finy P."/>
            <person name="Geml J."/>
            <person name="Haridas S."/>
            <person name="Hughes K."/>
            <person name="Justo A."/>
            <person name="Karasinski D."/>
            <person name="Kautmanova I."/>
            <person name="Kiss B."/>
            <person name="Kocsube S."/>
            <person name="Kotiranta H."/>
            <person name="LaButti K.M."/>
            <person name="Lechner B.E."/>
            <person name="Liimatainen K."/>
            <person name="Lipzen A."/>
            <person name="Lukacs Z."/>
            <person name="Mihaltcheva S."/>
            <person name="Morgado L.N."/>
            <person name="Niskanen T."/>
            <person name="Noordeloos M.E."/>
            <person name="Ohm R.A."/>
            <person name="Ortiz-Santana B."/>
            <person name="Ovrebo C."/>
            <person name="Racz N."/>
            <person name="Riley R."/>
            <person name="Savchenko A."/>
            <person name="Shiryaev A."/>
            <person name="Soop K."/>
            <person name="Spirin V."/>
            <person name="Szebenyi C."/>
            <person name="Tomsovsky M."/>
            <person name="Tulloss R.E."/>
            <person name="Uehling J."/>
            <person name="Grigoriev I.V."/>
            <person name="Vagvolgyi C."/>
            <person name="Papp T."/>
            <person name="Martin F.M."/>
            <person name="Miettinen O."/>
            <person name="Hibbett D.S."/>
            <person name="Nagy L.G."/>
        </authorList>
    </citation>
    <scope>NUCLEOTIDE SEQUENCE [LARGE SCALE GENOMIC DNA]</scope>
    <source>
        <strain evidence="2 3">CBS 121175</strain>
    </source>
</reference>